<protein>
    <submittedName>
        <fullName evidence="5">DapH/DapD/GlmU-related protein</fullName>
    </submittedName>
</protein>
<keyword evidence="4" id="KW-0012">Acyltransferase</keyword>
<dbReference type="CDD" id="cd05825">
    <property type="entry name" value="LbH_wcaF_like"/>
    <property type="match status" value="1"/>
</dbReference>
<dbReference type="InterPro" id="IPR018357">
    <property type="entry name" value="Hexapep_transf_CS"/>
</dbReference>
<dbReference type="PROSITE" id="PS00101">
    <property type="entry name" value="HEXAPEP_TRANSFERASES"/>
    <property type="match status" value="1"/>
</dbReference>
<evidence type="ECO:0000256" key="1">
    <source>
        <dbReference type="ARBA" id="ARBA00007274"/>
    </source>
</evidence>
<evidence type="ECO:0000256" key="2">
    <source>
        <dbReference type="ARBA" id="ARBA00022679"/>
    </source>
</evidence>
<dbReference type="Pfam" id="PF14602">
    <property type="entry name" value="Hexapep_2"/>
    <property type="match status" value="1"/>
</dbReference>
<dbReference type="PANTHER" id="PTHR23416:SF23">
    <property type="entry name" value="ACETYLTRANSFERASE C18B11.09C-RELATED"/>
    <property type="match status" value="1"/>
</dbReference>
<evidence type="ECO:0000313" key="5">
    <source>
        <dbReference type="EMBL" id="MFD2256103.1"/>
    </source>
</evidence>
<gene>
    <name evidence="5" type="ORF">ACFSSA_05385</name>
</gene>
<sequence>MKIFDQKNAFSSPWSRKEKVMMLLWGYVWMLLCSWTPKPFNKWRIFWLRFFGAKISGRPFVHQRARIQIPWNLTMHDHACLGDGAIAYSLGEIEIHKFATVAQEAYLCTGSHAFEREEMNLITAKITIGTHSFIGARAFILPGIEIGDGAVVGACSVVTKSVDPYKIIAGNPAKIIGNRKFATS</sequence>
<evidence type="ECO:0000256" key="3">
    <source>
        <dbReference type="ARBA" id="ARBA00022737"/>
    </source>
</evidence>
<dbReference type="PANTHER" id="PTHR23416">
    <property type="entry name" value="SIALIC ACID SYNTHASE-RELATED"/>
    <property type="match status" value="1"/>
</dbReference>
<comment type="similarity">
    <text evidence="1">Belongs to the transferase hexapeptide repeat family.</text>
</comment>
<keyword evidence="3" id="KW-0677">Repeat</keyword>
<keyword evidence="2" id="KW-0808">Transferase</keyword>
<dbReference type="Proteomes" id="UP001597375">
    <property type="component" value="Unassembled WGS sequence"/>
</dbReference>
<evidence type="ECO:0000256" key="4">
    <source>
        <dbReference type="ARBA" id="ARBA00023315"/>
    </source>
</evidence>
<dbReference type="InterPro" id="IPR001451">
    <property type="entry name" value="Hexapep"/>
</dbReference>
<evidence type="ECO:0000313" key="6">
    <source>
        <dbReference type="Proteomes" id="UP001597375"/>
    </source>
</evidence>
<proteinExistence type="inferred from homology"/>
<dbReference type="InterPro" id="IPR051159">
    <property type="entry name" value="Hexapeptide_acetyltransf"/>
</dbReference>
<reference evidence="6" key="1">
    <citation type="journal article" date="2019" name="Int. J. Syst. Evol. Microbiol.">
        <title>The Global Catalogue of Microorganisms (GCM) 10K type strain sequencing project: providing services to taxonomists for standard genome sequencing and annotation.</title>
        <authorList>
            <consortium name="The Broad Institute Genomics Platform"/>
            <consortium name="The Broad Institute Genome Sequencing Center for Infectious Disease"/>
            <person name="Wu L."/>
            <person name="Ma J."/>
        </authorList>
    </citation>
    <scope>NUCLEOTIDE SEQUENCE [LARGE SCALE GENOMIC DNA]</scope>
    <source>
        <strain evidence="6">CGMCC 4.7106</strain>
    </source>
</reference>
<dbReference type="Gene3D" id="2.160.10.10">
    <property type="entry name" value="Hexapeptide repeat proteins"/>
    <property type="match status" value="1"/>
</dbReference>
<organism evidence="5 6">
    <name type="scientific">Luteolibacter algae</name>
    <dbReference type="NCBI Taxonomy" id="454151"/>
    <lineage>
        <taxon>Bacteria</taxon>
        <taxon>Pseudomonadati</taxon>
        <taxon>Verrucomicrobiota</taxon>
        <taxon>Verrucomicrobiia</taxon>
        <taxon>Verrucomicrobiales</taxon>
        <taxon>Verrucomicrobiaceae</taxon>
        <taxon>Luteolibacter</taxon>
    </lineage>
</organism>
<comment type="caution">
    <text evidence="5">The sequence shown here is derived from an EMBL/GenBank/DDBJ whole genome shotgun (WGS) entry which is preliminary data.</text>
</comment>
<dbReference type="RefSeq" id="WP_386819043.1">
    <property type="nucleotide sequence ID" value="NZ_JBHUIT010000003.1"/>
</dbReference>
<dbReference type="EMBL" id="JBHUIT010000003">
    <property type="protein sequence ID" value="MFD2256103.1"/>
    <property type="molecule type" value="Genomic_DNA"/>
</dbReference>
<accession>A0ABW5D4Y7</accession>
<name>A0ABW5D4Y7_9BACT</name>
<keyword evidence="6" id="KW-1185">Reference proteome</keyword>
<dbReference type="InterPro" id="IPR011004">
    <property type="entry name" value="Trimer_LpxA-like_sf"/>
</dbReference>
<dbReference type="SUPFAM" id="SSF51161">
    <property type="entry name" value="Trimeric LpxA-like enzymes"/>
    <property type="match status" value="1"/>
</dbReference>